<reference evidence="1 2" key="1">
    <citation type="submission" date="2019-11" db="EMBL/GenBank/DDBJ databases">
        <title>Comparative genomics of hydrocarbon-degrading Desulfosarcina strains.</title>
        <authorList>
            <person name="Watanabe M."/>
            <person name="Kojima H."/>
            <person name="Fukui M."/>
        </authorList>
    </citation>
    <scope>NUCLEOTIDE SEQUENCE [LARGE SCALE GENOMIC DNA]</scope>
    <source>
        <strain evidence="1 2">PL12</strain>
    </source>
</reference>
<gene>
    <name evidence="1" type="ORF">DSCA_32330</name>
</gene>
<dbReference type="SUPFAM" id="SSF50475">
    <property type="entry name" value="FMN-binding split barrel"/>
    <property type="match status" value="1"/>
</dbReference>
<organism evidence="1 2">
    <name type="scientific">Desulfosarcina alkanivorans</name>
    <dbReference type="NCBI Taxonomy" id="571177"/>
    <lineage>
        <taxon>Bacteria</taxon>
        <taxon>Pseudomonadati</taxon>
        <taxon>Thermodesulfobacteriota</taxon>
        <taxon>Desulfobacteria</taxon>
        <taxon>Desulfobacterales</taxon>
        <taxon>Desulfosarcinaceae</taxon>
        <taxon>Desulfosarcina</taxon>
    </lineage>
</organism>
<protein>
    <submittedName>
        <fullName evidence="1">Uncharacterized protein</fullName>
    </submittedName>
</protein>
<evidence type="ECO:0000313" key="1">
    <source>
        <dbReference type="EMBL" id="BBO69303.1"/>
    </source>
</evidence>
<dbReference type="Gene3D" id="2.30.110.10">
    <property type="entry name" value="Electron Transport, Fmn-binding Protein, Chain A"/>
    <property type="match status" value="1"/>
</dbReference>
<dbReference type="Proteomes" id="UP000427906">
    <property type="component" value="Chromosome"/>
</dbReference>
<dbReference type="RefSeq" id="WP_155317361.1">
    <property type="nucleotide sequence ID" value="NZ_AP021874.1"/>
</dbReference>
<evidence type="ECO:0000313" key="2">
    <source>
        <dbReference type="Proteomes" id="UP000427906"/>
    </source>
</evidence>
<dbReference type="EMBL" id="AP021874">
    <property type="protein sequence ID" value="BBO69303.1"/>
    <property type="molecule type" value="Genomic_DNA"/>
</dbReference>
<keyword evidence="2" id="KW-1185">Reference proteome</keyword>
<dbReference type="OrthoDB" id="5396728at2"/>
<dbReference type="AlphaFoldDB" id="A0A5K7YLB2"/>
<proteinExistence type="predicted"/>
<dbReference type="KEGG" id="dalk:DSCA_32330"/>
<dbReference type="InterPro" id="IPR012349">
    <property type="entry name" value="Split_barrel_FMN-bd"/>
</dbReference>
<name>A0A5K7YLB2_9BACT</name>
<accession>A0A5K7YLB2</accession>
<sequence length="128" mass="14373">MNLKTYFDDTKGLGVLSTADGDGRVNAAVYARPHVMEDGSIAFVMRDRLSHSNLTSNPHAAFLFREERPGYKGIRLHLTKTREESGTELVKDLCRRCRIDDKPDTVRFLVVFTVDKELPLIGAGDDHP</sequence>